<dbReference type="SUPFAM" id="SSF55144">
    <property type="entry name" value="LigT-like"/>
    <property type="match status" value="1"/>
</dbReference>
<accession>A0A1R1L630</accession>
<protein>
    <recommendedName>
        <fullName evidence="3">2'-5' RNA ligase</fullName>
    </recommendedName>
</protein>
<gene>
    <name evidence="1" type="ORF">BKD30_14925</name>
</gene>
<name>A0A1R1L630_9MICC</name>
<dbReference type="EMBL" id="MRDE01000083">
    <property type="protein sequence ID" value="OMH22996.1"/>
    <property type="molecule type" value="Genomic_DNA"/>
</dbReference>
<dbReference type="OrthoDB" id="3397424at2"/>
<comment type="caution">
    <text evidence="1">The sequence shown here is derived from an EMBL/GenBank/DDBJ whole genome shotgun (WGS) entry which is preliminary data.</text>
</comment>
<dbReference type="RefSeq" id="WP_076705873.1">
    <property type="nucleotide sequence ID" value="NZ_MRDE01000083.1"/>
</dbReference>
<organism evidence="1 2">
    <name type="scientific">Tersicoccus phoenicis</name>
    <dbReference type="NCBI Taxonomy" id="554083"/>
    <lineage>
        <taxon>Bacteria</taxon>
        <taxon>Bacillati</taxon>
        <taxon>Actinomycetota</taxon>
        <taxon>Actinomycetes</taxon>
        <taxon>Micrococcales</taxon>
        <taxon>Micrococcaceae</taxon>
        <taxon>Tersicoccus</taxon>
    </lineage>
</organism>
<proteinExistence type="predicted"/>
<dbReference type="Pfam" id="PF13563">
    <property type="entry name" value="2_5_RNA_ligase2"/>
    <property type="match status" value="1"/>
</dbReference>
<sequence length="171" mass="18425">MPAHSIEFTLDPDADDAVRSDWDALLGADLPSAGAHRSASNRPHVTVIAATSVPARLQDEAVRRLAPLLPLPVRWGGLVLFGARRLVLARLIEVDRALTDVVHGLQEEAVDVAADPHRAWVPHVTLCRRLDPVRVGDALGVLPLVPEAAPSLLGLRRWDPEERTVTPLAGA</sequence>
<dbReference type="Gene3D" id="3.90.1140.10">
    <property type="entry name" value="Cyclic phosphodiesterase"/>
    <property type="match status" value="1"/>
</dbReference>
<reference evidence="1 2" key="1">
    <citation type="submission" date="2016-12" db="EMBL/GenBank/DDBJ databases">
        <title>Draft genome of Tersicoccus phoenicis 1P05MA.</title>
        <authorList>
            <person name="Nakajima Y."/>
            <person name="Yoshizawa S."/>
            <person name="Nakamura K."/>
            <person name="Ogura Y."/>
            <person name="Hayashi T."/>
            <person name="Kogure K."/>
        </authorList>
    </citation>
    <scope>NUCLEOTIDE SEQUENCE [LARGE SCALE GENOMIC DNA]</scope>
    <source>
        <strain evidence="1 2">1p05MA</strain>
    </source>
</reference>
<evidence type="ECO:0008006" key="3">
    <source>
        <dbReference type="Google" id="ProtNLM"/>
    </source>
</evidence>
<dbReference type="InterPro" id="IPR009097">
    <property type="entry name" value="Cyclic_Pdiesterase"/>
</dbReference>
<dbReference type="AlphaFoldDB" id="A0A1R1L630"/>
<evidence type="ECO:0000313" key="1">
    <source>
        <dbReference type="EMBL" id="OMH22996.1"/>
    </source>
</evidence>
<dbReference type="Proteomes" id="UP000187085">
    <property type="component" value="Unassembled WGS sequence"/>
</dbReference>
<keyword evidence="2" id="KW-1185">Reference proteome</keyword>
<dbReference type="STRING" id="554083.BKD30_14925"/>
<evidence type="ECO:0000313" key="2">
    <source>
        <dbReference type="Proteomes" id="UP000187085"/>
    </source>
</evidence>